<organism evidence="3 4">
    <name type="scientific">Letharia lupina</name>
    <dbReference type="NCBI Taxonomy" id="560253"/>
    <lineage>
        <taxon>Eukaryota</taxon>
        <taxon>Fungi</taxon>
        <taxon>Dikarya</taxon>
        <taxon>Ascomycota</taxon>
        <taxon>Pezizomycotina</taxon>
        <taxon>Lecanoromycetes</taxon>
        <taxon>OSLEUM clade</taxon>
        <taxon>Lecanoromycetidae</taxon>
        <taxon>Lecanorales</taxon>
        <taxon>Lecanorineae</taxon>
        <taxon>Parmeliaceae</taxon>
        <taxon>Letharia</taxon>
    </lineage>
</organism>
<keyword evidence="1" id="KW-0812">Transmembrane</keyword>
<feature type="transmembrane region" description="Helical" evidence="1">
    <location>
        <begin position="128"/>
        <end position="148"/>
    </location>
</feature>
<keyword evidence="1" id="KW-1133">Transmembrane helix</keyword>
<keyword evidence="4" id="KW-1185">Reference proteome</keyword>
<proteinExistence type="predicted"/>
<protein>
    <recommendedName>
        <fullName evidence="2">Rhodopsin domain-containing protein</fullName>
    </recommendedName>
</protein>
<dbReference type="InterPro" id="IPR049326">
    <property type="entry name" value="Rhodopsin_dom_fungi"/>
</dbReference>
<dbReference type="Gene3D" id="3.90.180.10">
    <property type="entry name" value="Medium-chain alcohol dehydrogenases, catalytic domain"/>
    <property type="match status" value="1"/>
</dbReference>
<dbReference type="EMBL" id="JACCJB010000015">
    <property type="protein sequence ID" value="KAF6220770.1"/>
    <property type="molecule type" value="Genomic_DNA"/>
</dbReference>
<evidence type="ECO:0000256" key="1">
    <source>
        <dbReference type="SAM" id="Phobius"/>
    </source>
</evidence>
<name>A0A8H6CC02_9LECA</name>
<reference evidence="3 4" key="1">
    <citation type="journal article" date="2020" name="Genomics">
        <title>Complete, high-quality genomes from long-read metagenomic sequencing of two wolf lichen thalli reveals enigmatic genome architecture.</title>
        <authorList>
            <person name="McKenzie S.K."/>
            <person name="Walston R.F."/>
            <person name="Allen J.L."/>
        </authorList>
    </citation>
    <scope>NUCLEOTIDE SEQUENCE [LARGE SCALE GENOMIC DNA]</scope>
    <source>
        <strain evidence="3">WasteWater1</strain>
    </source>
</reference>
<dbReference type="RefSeq" id="XP_037150205.1">
    <property type="nucleotide sequence ID" value="XM_037293376.1"/>
</dbReference>
<comment type="caution">
    <text evidence="3">The sequence shown here is derived from an EMBL/GenBank/DDBJ whole genome shotgun (WGS) entry which is preliminary data.</text>
</comment>
<keyword evidence="1" id="KW-0472">Membrane</keyword>
<gene>
    <name evidence="3" type="ORF">HO133_002450</name>
</gene>
<dbReference type="Proteomes" id="UP000593566">
    <property type="component" value="Unassembled WGS sequence"/>
</dbReference>
<dbReference type="AlphaFoldDB" id="A0A8H6CC02"/>
<evidence type="ECO:0000313" key="4">
    <source>
        <dbReference type="Proteomes" id="UP000593566"/>
    </source>
</evidence>
<accession>A0A8H6CC02</accession>
<feature type="transmembrane region" description="Helical" evidence="1">
    <location>
        <begin position="66"/>
        <end position="84"/>
    </location>
</feature>
<feature type="transmembrane region" description="Helical" evidence="1">
    <location>
        <begin position="33"/>
        <end position="54"/>
    </location>
</feature>
<feature type="transmembrane region" description="Helical" evidence="1">
    <location>
        <begin position="96"/>
        <end position="116"/>
    </location>
</feature>
<evidence type="ECO:0000313" key="3">
    <source>
        <dbReference type="EMBL" id="KAF6220770.1"/>
    </source>
</evidence>
<dbReference type="GeneID" id="59330863"/>
<sequence length="219" mass="23735">MAIMMSLHGVSKHQWDVPRSEIPFIVRAVTPAAIYDVCILAYTILMFLNIFLYVKPVVDTNKALGAVNLFSDIYILCAPIAAVSKFQLSIKAKFGIILVFMIGTIACAKSLVGLIFRLQVHQTEASVGALTNGYGAHAVVCMAGMAAHKQAMRLMLNKGLCIVGSSVGTPQHMDELLALAVAGKVLPLVEVIEFDDLNHALRRLARHEVEGRIVVNTPP</sequence>
<evidence type="ECO:0000259" key="2">
    <source>
        <dbReference type="Pfam" id="PF20684"/>
    </source>
</evidence>
<dbReference type="Pfam" id="PF20684">
    <property type="entry name" value="Fung_rhodopsin"/>
    <property type="match status" value="1"/>
</dbReference>
<dbReference type="Gene3D" id="3.40.50.720">
    <property type="entry name" value="NAD(P)-binding Rossmann-like Domain"/>
    <property type="match status" value="1"/>
</dbReference>
<feature type="domain" description="Rhodopsin" evidence="2">
    <location>
        <begin position="63"/>
        <end position="120"/>
    </location>
</feature>